<accession>A0A0H5SFG4</accession>
<proteinExistence type="predicted"/>
<protein>
    <recommendedName>
        <fullName evidence="2">Inner membrane protein YgaP-like transmembrane domain-containing protein</fullName>
    </recommendedName>
</protein>
<name>A0A0H5SFG4_HERHM</name>
<dbReference type="InterPro" id="IPR021309">
    <property type="entry name" value="YgaP-like_TM"/>
</dbReference>
<evidence type="ECO:0000256" key="1">
    <source>
        <dbReference type="SAM" id="Phobius"/>
    </source>
</evidence>
<dbReference type="OrthoDB" id="9799383at2"/>
<keyword evidence="4" id="KW-1185">Reference proteome</keyword>
<keyword evidence="1" id="KW-1133">Transmembrane helix</keyword>
<feature type="domain" description="Inner membrane protein YgaP-like transmembrane" evidence="2">
    <location>
        <begin position="72"/>
        <end position="130"/>
    </location>
</feature>
<dbReference type="AlphaFoldDB" id="A0A0H5SFG4"/>
<reference evidence="3 4" key="1">
    <citation type="submission" date="2015-06" db="EMBL/GenBank/DDBJ databases">
        <authorList>
            <person name="Wibberg Daniel"/>
        </authorList>
    </citation>
    <scope>NUCLEOTIDE SEQUENCE [LARGE SCALE GENOMIC DNA]</scope>
    <source>
        <strain evidence="3 4">T3/55T</strain>
    </source>
</reference>
<keyword evidence="1" id="KW-0812">Transmembrane</keyword>
<dbReference type="Proteomes" id="UP000236497">
    <property type="component" value="Unassembled WGS sequence"/>
</dbReference>
<dbReference type="Gene3D" id="6.10.140.1340">
    <property type="match status" value="1"/>
</dbReference>
<keyword evidence="1" id="KW-0472">Membrane</keyword>
<feature type="transmembrane region" description="Helical" evidence="1">
    <location>
        <begin position="75"/>
        <end position="92"/>
    </location>
</feature>
<evidence type="ECO:0000259" key="2">
    <source>
        <dbReference type="Pfam" id="PF11127"/>
    </source>
</evidence>
<evidence type="ECO:0000313" key="3">
    <source>
        <dbReference type="EMBL" id="CRZ34184.1"/>
    </source>
</evidence>
<dbReference type="EMBL" id="CVTD020000012">
    <property type="protein sequence ID" value="CRZ34184.1"/>
    <property type="molecule type" value="Genomic_DNA"/>
</dbReference>
<dbReference type="Pfam" id="PF11127">
    <property type="entry name" value="YgaP-like_TM"/>
    <property type="match status" value="1"/>
</dbReference>
<evidence type="ECO:0000313" key="4">
    <source>
        <dbReference type="Proteomes" id="UP000236497"/>
    </source>
</evidence>
<feature type="transmembrane region" description="Helical" evidence="1">
    <location>
        <begin position="98"/>
        <end position="124"/>
    </location>
</feature>
<gene>
    <name evidence="3" type="ORF">HHT355_0981</name>
</gene>
<organism evidence="3 4">
    <name type="scientific">Herbinix hemicellulosilytica</name>
    <dbReference type="NCBI Taxonomy" id="1564487"/>
    <lineage>
        <taxon>Bacteria</taxon>
        <taxon>Bacillati</taxon>
        <taxon>Bacillota</taxon>
        <taxon>Clostridia</taxon>
        <taxon>Lachnospirales</taxon>
        <taxon>Lachnospiraceae</taxon>
        <taxon>Herbinix</taxon>
    </lineage>
</organism>
<sequence>MDILKSTEKRRVIKARLKNILPPTGQRVFLRTDPLCNMDIRSKTIRNLKIYKNCDIDEITERIRDLNLEWDTERIIEANAAILTVLFSYLGIKTGRSWFNLTAAVGICLLVHSLQGWCPILPFLRKKGIRTENEINNEKIALKILRKDFEKDYTTVEELLGMVEKQ</sequence>